<feature type="chain" id="PRO_5002043897" evidence="1">
    <location>
        <begin position="17"/>
        <end position="60"/>
    </location>
</feature>
<proteinExistence type="predicted"/>
<keyword evidence="1" id="KW-0732">Signal</keyword>
<accession>A0A0A9AJI0</accession>
<feature type="signal peptide" evidence="1">
    <location>
        <begin position="1"/>
        <end position="16"/>
    </location>
</feature>
<sequence>MFLCFLMCDSPLLVNCCISCSLKFFTCLNFVLVHSSNVYSCTVVKDVVSKSPLSDLFFFA</sequence>
<evidence type="ECO:0000256" key="1">
    <source>
        <dbReference type="SAM" id="SignalP"/>
    </source>
</evidence>
<reference evidence="2" key="1">
    <citation type="submission" date="2014-09" db="EMBL/GenBank/DDBJ databases">
        <authorList>
            <person name="Magalhaes I.L.F."/>
            <person name="Oliveira U."/>
            <person name="Santos F.R."/>
            <person name="Vidigal T.H.D.A."/>
            <person name="Brescovit A.D."/>
            <person name="Santos A.J."/>
        </authorList>
    </citation>
    <scope>NUCLEOTIDE SEQUENCE</scope>
    <source>
        <tissue evidence="2">Shoot tissue taken approximately 20 cm above the soil surface</tissue>
    </source>
</reference>
<evidence type="ECO:0000313" key="2">
    <source>
        <dbReference type="EMBL" id="JAD51321.1"/>
    </source>
</evidence>
<protein>
    <submittedName>
        <fullName evidence="2">Uncharacterized protein</fullName>
    </submittedName>
</protein>
<organism evidence="2">
    <name type="scientific">Arundo donax</name>
    <name type="common">Giant reed</name>
    <name type="synonym">Donax arundinaceus</name>
    <dbReference type="NCBI Taxonomy" id="35708"/>
    <lineage>
        <taxon>Eukaryota</taxon>
        <taxon>Viridiplantae</taxon>
        <taxon>Streptophyta</taxon>
        <taxon>Embryophyta</taxon>
        <taxon>Tracheophyta</taxon>
        <taxon>Spermatophyta</taxon>
        <taxon>Magnoliopsida</taxon>
        <taxon>Liliopsida</taxon>
        <taxon>Poales</taxon>
        <taxon>Poaceae</taxon>
        <taxon>PACMAD clade</taxon>
        <taxon>Arundinoideae</taxon>
        <taxon>Arundineae</taxon>
        <taxon>Arundo</taxon>
    </lineage>
</organism>
<name>A0A0A9AJI0_ARUDO</name>
<dbReference type="EMBL" id="GBRH01246574">
    <property type="protein sequence ID" value="JAD51321.1"/>
    <property type="molecule type" value="Transcribed_RNA"/>
</dbReference>
<reference evidence="2" key="2">
    <citation type="journal article" date="2015" name="Data Brief">
        <title>Shoot transcriptome of the giant reed, Arundo donax.</title>
        <authorList>
            <person name="Barrero R.A."/>
            <person name="Guerrero F.D."/>
            <person name="Moolhuijzen P."/>
            <person name="Goolsby J.A."/>
            <person name="Tidwell J."/>
            <person name="Bellgard S.E."/>
            <person name="Bellgard M.I."/>
        </authorList>
    </citation>
    <scope>NUCLEOTIDE SEQUENCE</scope>
    <source>
        <tissue evidence="2">Shoot tissue taken approximately 20 cm above the soil surface</tissue>
    </source>
</reference>
<dbReference type="AlphaFoldDB" id="A0A0A9AJI0"/>